<dbReference type="Pfam" id="PF13400">
    <property type="entry name" value="Tad"/>
    <property type="match status" value="1"/>
</dbReference>
<accession>A0ABV0CW91</accession>
<evidence type="ECO:0000313" key="5">
    <source>
        <dbReference type="Proteomes" id="UP001484535"/>
    </source>
</evidence>
<organism evidence="4 5">
    <name type="scientific">Aurantiacibacter flavus</name>
    <dbReference type="NCBI Taxonomy" id="3145232"/>
    <lineage>
        <taxon>Bacteria</taxon>
        <taxon>Pseudomonadati</taxon>
        <taxon>Pseudomonadota</taxon>
        <taxon>Alphaproteobacteria</taxon>
        <taxon>Sphingomonadales</taxon>
        <taxon>Erythrobacteraceae</taxon>
        <taxon>Aurantiacibacter</taxon>
    </lineage>
</organism>
<proteinExistence type="predicted"/>
<dbReference type="Proteomes" id="UP001484535">
    <property type="component" value="Unassembled WGS sequence"/>
</dbReference>
<protein>
    <submittedName>
        <fullName evidence="4">Pilus assembly protein TadG-related protein</fullName>
    </submittedName>
</protein>
<feature type="compositionally biased region" description="Low complexity" evidence="1">
    <location>
        <begin position="261"/>
        <end position="272"/>
    </location>
</feature>
<reference evidence="4 5" key="1">
    <citation type="submission" date="2024-05" db="EMBL/GenBank/DDBJ databases">
        <authorList>
            <person name="Park S."/>
        </authorList>
    </citation>
    <scope>NUCLEOTIDE SEQUENCE [LARGE SCALE GENOMIC DNA]</scope>
    <source>
        <strain evidence="4 5">DGU5</strain>
    </source>
</reference>
<name>A0ABV0CW91_9SPHN</name>
<gene>
    <name evidence="4" type="ORF">ABDJ38_08095</name>
</gene>
<keyword evidence="2" id="KW-0472">Membrane</keyword>
<feature type="transmembrane region" description="Helical" evidence="2">
    <location>
        <begin position="28"/>
        <end position="47"/>
    </location>
</feature>
<sequence length="640" mass="69122">MFGRLTSKTRKSIGGFLQRLRSDCSGNVLMIFGFAIIPLTFVAGFGVDYGRAMRLQTQLNAAADAAALAAVSPTMMFESREASDGAARKMFNSQAAALPGHRNLVMQPNIENVTTGSGSTLGFLRKATVSYTAESINIFGGVLGAETLEISGSAAASAAQPPNVDFYLAMDNSPSMLLPATNDGISKVIAATKNSHNSSGCAYACHAQLPHTDHIYVEDTSGRDVLLSTSYYNAGSSKSGWWYRWDASGSQLYDSNGNPMNSNTTVTGPTETNTERHSNTYRCGGYWWNPRYCTDEYTITTTATTTTETIVRYSIVDSTSGPVEIRRTVSTNTTTSGTVTDSRYNNPQPYSNSSPSGPSTSVYDYGYWADGYWLTHNYGKIFGSPTRLTLRKDAMVAAATQLIPFAANQASDYHVTYQMQLFSFDWTRSGQSSPVRQLTSLTDVGTFTSGFSVESVFPTDDYWYKNNMPTSSLNIGDRATEMLNMLNYMNNNIPNAGNGAPGQTPQKILFLITDGMLDQPDGSRVMGPMRSAANKELAKCSALKARGIKIAILYTQYLPESLVGDSWSQSNVAPWLPPPPSPYPAGNAGSSDQILTALQSCASPGNDGNPLVQTVTSDDDISTALRTLFSTTLQTARLIR</sequence>
<keyword evidence="2" id="KW-0812">Transmembrane</keyword>
<keyword evidence="5" id="KW-1185">Reference proteome</keyword>
<feature type="region of interest" description="Disordered" evidence="1">
    <location>
        <begin position="254"/>
        <end position="275"/>
    </location>
</feature>
<dbReference type="InterPro" id="IPR028087">
    <property type="entry name" value="Tad_N"/>
</dbReference>
<feature type="domain" description="Putative Flp pilus-assembly TadG-like N-terminal" evidence="3">
    <location>
        <begin position="26"/>
        <end position="71"/>
    </location>
</feature>
<evidence type="ECO:0000259" key="3">
    <source>
        <dbReference type="Pfam" id="PF13400"/>
    </source>
</evidence>
<comment type="caution">
    <text evidence="4">The sequence shown here is derived from an EMBL/GenBank/DDBJ whole genome shotgun (WGS) entry which is preliminary data.</text>
</comment>
<dbReference type="EMBL" id="JBDLBR010000002">
    <property type="protein sequence ID" value="MEN7537132.1"/>
    <property type="molecule type" value="Genomic_DNA"/>
</dbReference>
<evidence type="ECO:0000256" key="1">
    <source>
        <dbReference type="SAM" id="MobiDB-lite"/>
    </source>
</evidence>
<dbReference type="RefSeq" id="WP_346784581.1">
    <property type="nucleotide sequence ID" value="NZ_JBDLBR010000002.1"/>
</dbReference>
<keyword evidence="2" id="KW-1133">Transmembrane helix</keyword>
<evidence type="ECO:0000313" key="4">
    <source>
        <dbReference type="EMBL" id="MEN7537132.1"/>
    </source>
</evidence>
<feature type="region of interest" description="Disordered" evidence="1">
    <location>
        <begin position="330"/>
        <end position="357"/>
    </location>
</feature>
<evidence type="ECO:0000256" key="2">
    <source>
        <dbReference type="SAM" id="Phobius"/>
    </source>
</evidence>